<dbReference type="Pfam" id="PF01464">
    <property type="entry name" value="SLT"/>
    <property type="match status" value="1"/>
</dbReference>
<evidence type="ECO:0000259" key="2">
    <source>
        <dbReference type="Pfam" id="PF01464"/>
    </source>
</evidence>
<dbReference type="InterPro" id="IPR024570">
    <property type="entry name" value="Murein_transglycosylaseC_N"/>
</dbReference>
<dbReference type="PANTHER" id="PTHR37423">
    <property type="entry name" value="SOLUBLE LYTIC MUREIN TRANSGLYCOSYLASE-RELATED"/>
    <property type="match status" value="1"/>
</dbReference>
<dbReference type="RefSeq" id="WP_342854039.1">
    <property type="nucleotide sequence ID" value="NZ_JBBMRA010000004.1"/>
</dbReference>
<dbReference type="CDD" id="cd16893">
    <property type="entry name" value="LT_MltC_MltE"/>
    <property type="match status" value="1"/>
</dbReference>
<dbReference type="InterPro" id="IPR008258">
    <property type="entry name" value="Transglycosylase_SLT_dom_1"/>
</dbReference>
<dbReference type="PROSITE" id="PS51257">
    <property type="entry name" value="PROKAR_LIPOPROTEIN"/>
    <property type="match status" value="1"/>
</dbReference>
<evidence type="ECO:0000313" key="4">
    <source>
        <dbReference type="EMBL" id="MEM5535987.1"/>
    </source>
</evidence>
<evidence type="ECO:0000259" key="3">
    <source>
        <dbReference type="Pfam" id="PF11873"/>
    </source>
</evidence>
<comment type="caution">
    <text evidence="4">The sequence shown here is derived from an EMBL/GenBank/DDBJ whole genome shotgun (WGS) entry which is preliminary data.</text>
</comment>
<reference evidence="4 5" key="1">
    <citation type="submission" date="2024-03" db="EMBL/GenBank/DDBJ databases">
        <title>Community enrichment and isolation of bacterial strains for fucoidan degradation.</title>
        <authorList>
            <person name="Sichert A."/>
        </authorList>
    </citation>
    <scope>NUCLEOTIDE SEQUENCE [LARGE SCALE GENOMIC DNA]</scope>
    <source>
        <strain evidence="4 5">AS76</strain>
    </source>
</reference>
<comment type="similarity">
    <text evidence="1">Belongs to the transglycosylase Slt family.</text>
</comment>
<dbReference type="InterPro" id="IPR023346">
    <property type="entry name" value="Lysozyme-like_dom_sf"/>
</dbReference>
<keyword evidence="5" id="KW-1185">Reference proteome</keyword>
<dbReference type="InterPro" id="IPR000189">
    <property type="entry name" value="Transglyc_AS"/>
</dbReference>
<dbReference type="Pfam" id="PF11873">
    <property type="entry name" value="Mltc_N"/>
    <property type="match status" value="1"/>
</dbReference>
<dbReference type="PROSITE" id="PS00922">
    <property type="entry name" value="TRANSGLYCOSYLASE"/>
    <property type="match status" value="1"/>
</dbReference>
<dbReference type="EMBL" id="JBBMRA010000004">
    <property type="protein sequence ID" value="MEM5535987.1"/>
    <property type="molecule type" value="Genomic_DNA"/>
</dbReference>
<name>A0ABU9TQU5_9GAMM</name>
<sequence length="381" mass="42661">MLTRRQFLMGSLPLSLVGCTTHDAFRIAQSVARGSSIEDVVVSRAQSKATGWVTNPASLVNDVKRVERFLTSVSSAWGGDESIKPSPKAYVKYTDGYASRAVVDFETGVVRVESQHKQHLKQSIINTLLTPSNPEGVDLFSDQEVPFGDEPFLFNQIVDQDSKPIRWAWRAGRYASYLLSKGTKTRQISMPDGQKKRVSYVEFPLVQQHSLTRQHKYAVYVERYAAAYKLSPALVYAIIETESNFNPYAVSWVPAYGLMQIVPTTAGRDAFELIHGYAGTPSASYLFNIENNIRMGCAYLHILQTRYLAKVRNAVSKEYCIIAAYNGGAGNVLRSFSSQRDKAFNIINRSSSDEVWSTLRTKMPVESQGYLVKVTSAKKRY</sequence>
<feature type="domain" description="Murein transglycosylase-C N-terminal" evidence="3">
    <location>
        <begin position="66"/>
        <end position="216"/>
    </location>
</feature>
<gene>
    <name evidence="4" type="ORF">WNY58_06240</name>
</gene>
<feature type="domain" description="Transglycosylase SLT" evidence="2">
    <location>
        <begin position="220"/>
        <end position="346"/>
    </location>
</feature>
<evidence type="ECO:0000256" key="1">
    <source>
        <dbReference type="ARBA" id="ARBA00007734"/>
    </source>
</evidence>
<proteinExistence type="inferred from homology"/>
<accession>A0ABU9TQU5</accession>
<organism evidence="4 5">
    <name type="scientific">Neptuniibacter pectenicola</name>
    <dbReference type="NCBI Taxonomy" id="1806669"/>
    <lineage>
        <taxon>Bacteria</taxon>
        <taxon>Pseudomonadati</taxon>
        <taxon>Pseudomonadota</taxon>
        <taxon>Gammaproteobacteria</taxon>
        <taxon>Oceanospirillales</taxon>
        <taxon>Oceanospirillaceae</taxon>
        <taxon>Neptuniibacter</taxon>
    </lineage>
</organism>
<protein>
    <submittedName>
        <fullName evidence="4">Murein transglycosylase domain-containing protein</fullName>
    </submittedName>
</protein>
<dbReference type="Proteomes" id="UP001449225">
    <property type="component" value="Unassembled WGS sequence"/>
</dbReference>
<dbReference type="SUPFAM" id="SSF53955">
    <property type="entry name" value="Lysozyme-like"/>
    <property type="match status" value="1"/>
</dbReference>
<dbReference type="Gene3D" id="1.10.530.10">
    <property type="match status" value="1"/>
</dbReference>
<evidence type="ECO:0000313" key="5">
    <source>
        <dbReference type="Proteomes" id="UP001449225"/>
    </source>
</evidence>
<dbReference type="PANTHER" id="PTHR37423:SF2">
    <property type="entry name" value="MEMBRANE-BOUND LYTIC MUREIN TRANSGLYCOSYLASE C"/>
    <property type="match status" value="1"/>
</dbReference>